<accession>A0A7W6HUZ2</accession>
<organism evidence="2 3">
    <name type="scientific">Butyricimonas faecihominis</name>
    <dbReference type="NCBI Taxonomy" id="1472416"/>
    <lineage>
        <taxon>Bacteria</taxon>
        <taxon>Pseudomonadati</taxon>
        <taxon>Bacteroidota</taxon>
        <taxon>Bacteroidia</taxon>
        <taxon>Bacteroidales</taxon>
        <taxon>Odoribacteraceae</taxon>
        <taxon>Butyricimonas</taxon>
    </lineage>
</organism>
<keyword evidence="3" id="KW-1185">Reference proteome</keyword>
<protein>
    <submittedName>
        <fullName evidence="2">Uncharacterized protein</fullName>
    </submittedName>
</protein>
<gene>
    <name evidence="2" type="ORF">GGR14_001223</name>
</gene>
<proteinExistence type="predicted"/>
<evidence type="ECO:0000313" key="2">
    <source>
        <dbReference type="EMBL" id="MBB4025451.1"/>
    </source>
</evidence>
<dbReference type="AlphaFoldDB" id="A0A7W6HUZ2"/>
<dbReference type="Proteomes" id="UP000546007">
    <property type="component" value="Unassembled WGS sequence"/>
</dbReference>
<keyword evidence="1" id="KW-0812">Transmembrane</keyword>
<reference evidence="2 3" key="1">
    <citation type="submission" date="2020-08" db="EMBL/GenBank/DDBJ databases">
        <title>Genomic Encyclopedia of Type Strains, Phase IV (KMG-IV): sequencing the most valuable type-strain genomes for metagenomic binning, comparative biology and taxonomic classification.</title>
        <authorList>
            <person name="Goeker M."/>
        </authorList>
    </citation>
    <scope>NUCLEOTIDE SEQUENCE [LARGE SCALE GENOMIC DNA]</scope>
    <source>
        <strain evidence="2 3">DSM 105721</strain>
    </source>
</reference>
<keyword evidence="1" id="KW-0472">Membrane</keyword>
<dbReference type="EMBL" id="JACIES010000002">
    <property type="protein sequence ID" value="MBB4025451.1"/>
    <property type="molecule type" value="Genomic_DNA"/>
</dbReference>
<evidence type="ECO:0000313" key="3">
    <source>
        <dbReference type="Proteomes" id="UP000546007"/>
    </source>
</evidence>
<comment type="caution">
    <text evidence="2">The sequence shown here is derived from an EMBL/GenBank/DDBJ whole genome shotgun (WGS) entry which is preliminary data.</text>
</comment>
<keyword evidence="1" id="KW-1133">Transmembrane helix</keyword>
<sequence length="33" mass="3930">MDREEFKTGMITHYIIKAIIWAFIIGILVMIFD</sequence>
<evidence type="ECO:0000256" key="1">
    <source>
        <dbReference type="SAM" id="Phobius"/>
    </source>
</evidence>
<name>A0A7W6HUZ2_9BACT</name>
<feature type="transmembrane region" description="Helical" evidence="1">
    <location>
        <begin position="12"/>
        <end position="32"/>
    </location>
</feature>